<comment type="caution">
    <text evidence="4">The sequence shown here is derived from an EMBL/GenBank/DDBJ whole genome shotgun (WGS) entry which is preliminary data.</text>
</comment>
<dbReference type="AlphaFoldDB" id="A0A1S1QCP6"/>
<keyword evidence="5" id="KW-1185">Reference proteome</keyword>
<evidence type="ECO:0000313" key="5">
    <source>
        <dbReference type="Proteomes" id="UP000179627"/>
    </source>
</evidence>
<dbReference type="CDD" id="cd01448">
    <property type="entry name" value="TST_Repeat_1"/>
    <property type="match status" value="1"/>
</dbReference>
<feature type="domain" description="Rhodanese" evidence="3">
    <location>
        <begin position="165"/>
        <end position="280"/>
    </location>
</feature>
<accession>A0A1S1QCP6</accession>
<keyword evidence="1" id="KW-0808">Transferase</keyword>
<dbReference type="PROSITE" id="PS50206">
    <property type="entry name" value="RHODANESE_3"/>
    <property type="match status" value="2"/>
</dbReference>
<dbReference type="CDD" id="cd01449">
    <property type="entry name" value="TST_Repeat_2"/>
    <property type="match status" value="1"/>
</dbReference>
<dbReference type="GO" id="GO:0004792">
    <property type="term" value="F:thiosulfate-cyanide sulfurtransferase activity"/>
    <property type="evidence" value="ECO:0007669"/>
    <property type="project" value="InterPro"/>
</dbReference>
<dbReference type="InterPro" id="IPR036873">
    <property type="entry name" value="Rhodanese-like_dom_sf"/>
</dbReference>
<evidence type="ECO:0000259" key="3">
    <source>
        <dbReference type="PROSITE" id="PS50206"/>
    </source>
</evidence>
<organism evidence="4 5">
    <name type="scientific">Parafrankia colletiae</name>
    <dbReference type="NCBI Taxonomy" id="573497"/>
    <lineage>
        <taxon>Bacteria</taxon>
        <taxon>Bacillati</taxon>
        <taxon>Actinomycetota</taxon>
        <taxon>Actinomycetes</taxon>
        <taxon>Frankiales</taxon>
        <taxon>Frankiaceae</taxon>
        <taxon>Parafrankia</taxon>
    </lineage>
</organism>
<keyword evidence="2" id="KW-0677">Repeat</keyword>
<dbReference type="PANTHER" id="PTHR11364:SF27">
    <property type="entry name" value="SULFURTRANSFERASE"/>
    <property type="match status" value="1"/>
</dbReference>
<dbReference type="Gene3D" id="3.40.250.10">
    <property type="entry name" value="Rhodanese-like domain"/>
    <property type="match status" value="2"/>
</dbReference>
<dbReference type="SMART" id="SM00450">
    <property type="entry name" value="RHOD"/>
    <property type="match status" value="2"/>
</dbReference>
<dbReference type="PROSITE" id="PS00380">
    <property type="entry name" value="RHODANESE_1"/>
    <property type="match status" value="1"/>
</dbReference>
<dbReference type="InterPro" id="IPR045078">
    <property type="entry name" value="TST/MPST-like"/>
</dbReference>
<proteinExistence type="predicted"/>
<evidence type="ECO:0000256" key="2">
    <source>
        <dbReference type="ARBA" id="ARBA00022737"/>
    </source>
</evidence>
<feature type="domain" description="Rhodanese" evidence="3">
    <location>
        <begin position="30"/>
        <end position="135"/>
    </location>
</feature>
<evidence type="ECO:0000313" key="4">
    <source>
        <dbReference type="EMBL" id="OHV30985.1"/>
    </source>
</evidence>
<dbReference type="PANTHER" id="PTHR11364">
    <property type="entry name" value="THIOSULFATE SULFERTANSFERASE"/>
    <property type="match status" value="1"/>
</dbReference>
<dbReference type="InterPro" id="IPR001307">
    <property type="entry name" value="Thiosulphate_STrfase_CS"/>
</dbReference>
<dbReference type="Proteomes" id="UP000179627">
    <property type="component" value="Unassembled WGS sequence"/>
</dbReference>
<dbReference type="EMBL" id="MBLM01000148">
    <property type="protein sequence ID" value="OHV30985.1"/>
    <property type="molecule type" value="Genomic_DNA"/>
</dbReference>
<protein>
    <recommendedName>
        <fullName evidence="3">Rhodanese domain-containing protein</fullName>
    </recommendedName>
</protein>
<reference evidence="5" key="1">
    <citation type="submission" date="2016-07" db="EMBL/GenBank/DDBJ databases">
        <title>Sequence Frankia sp. strain CcI1.17.</title>
        <authorList>
            <person name="Ghodhbane-Gtari F."/>
            <person name="Swanson E."/>
            <person name="Gueddou A."/>
            <person name="Morris K."/>
            <person name="Hezbri K."/>
            <person name="Ktari A."/>
            <person name="Nouioui I."/>
            <person name="Abebe-Akele F."/>
            <person name="Simpson S."/>
            <person name="Thomas K."/>
            <person name="Gtari M."/>
            <person name="Tisa L.S."/>
            <person name="Hurst S."/>
        </authorList>
    </citation>
    <scope>NUCLEOTIDE SEQUENCE [LARGE SCALE GENOMIC DNA]</scope>
    <source>
        <strain evidence="5">Cc1.17</strain>
    </source>
</reference>
<sequence length="285" mass="30321">MHVRLGNPDLVLVDATSHISPNDQGTYGNRGRAVYTAGHIPGAVYADLLDDLNDPSPYMFMLPSAEKFAAAAGRLGIGPSRQVVIYDQGGTAETPEASVWAARLWWQLRYEGYDEVAVLAGGYRNWVARGLPVRAGSEQNASRTFPSARRPRLAADRHEVLAAIGDPATLLVDSRSEAAYRGSIDRPYRAGHVPGARNLDARTLVDAHSGEPLPTARIQTAMRKVGALDDSAGRRTIFYCGGGVSATWNALSLAAAGGPDAAVYDGSMLEWATQPALPLTLGPEA</sequence>
<dbReference type="Pfam" id="PF00581">
    <property type="entry name" value="Rhodanese"/>
    <property type="match status" value="2"/>
</dbReference>
<gene>
    <name evidence="4" type="ORF">CC117_27115</name>
</gene>
<evidence type="ECO:0000256" key="1">
    <source>
        <dbReference type="ARBA" id="ARBA00022679"/>
    </source>
</evidence>
<dbReference type="SUPFAM" id="SSF52821">
    <property type="entry name" value="Rhodanese/Cell cycle control phosphatase"/>
    <property type="match status" value="2"/>
</dbReference>
<dbReference type="InterPro" id="IPR001763">
    <property type="entry name" value="Rhodanese-like_dom"/>
</dbReference>
<name>A0A1S1QCP6_9ACTN</name>